<feature type="region of interest" description="Disordered" evidence="1">
    <location>
        <begin position="88"/>
        <end position="109"/>
    </location>
</feature>
<dbReference type="AlphaFoldDB" id="A0A6L2KL76"/>
<reference evidence="2" key="1">
    <citation type="journal article" date="2019" name="Sci. Rep.">
        <title>Draft genome of Tanacetum cinerariifolium, the natural source of mosquito coil.</title>
        <authorList>
            <person name="Yamashiro T."/>
            <person name="Shiraishi A."/>
            <person name="Satake H."/>
            <person name="Nakayama K."/>
        </authorList>
    </citation>
    <scope>NUCLEOTIDE SEQUENCE</scope>
</reference>
<evidence type="ECO:0008006" key="3">
    <source>
        <dbReference type="Google" id="ProtNLM"/>
    </source>
</evidence>
<sequence>MTNAAIKELIAQGVADDSAEYEANRSSGNGDDSHDSGSDRRRTEHTTRECTYSDFLKCQPLNFKALMCERMFPEEFDEVEKYFGGIPDMIQDRPKTKENSTTTKVTTTHHNRLSRGKVWFTRRHPKIKWNKVQVFTHIENQDTRKE</sequence>
<name>A0A6L2KL76_TANCI</name>
<dbReference type="EMBL" id="BKCJ010002602">
    <property type="protein sequence ID" value="GEU49699.1"/>
    <property type="molecule type" value="Genomic_DNA"/>
</dbReference>
<comment type="caution">
    <text evidence="2">The sequence shown here is derived from an EMBL/GenBank/DDBJ whole genome shotgun (WGS) entry which is preliminary data.</text>
</comment>
<proteinExistence type="predicted"/>
<organism evidence="2">
    <name type="scientific">Tanacetum cinerariifolium</name>
    <name type="common">Dalmatian daisy</name>
    <name type="synonym">Chrysanthemum cinerariifolium</name>
    <dbReference type="NCBI Taxonomy" id="118510"/>
    <lineage>
        <taxon>Eukaryota</taxon>
        <taxon>Viridiplantae</taxon>
        <taxon>Streptophyta</taxon>
        <taxon>Embryophyta</taxon>
        <taxon>Tracheophyta</taxon>
        <taxon>Spermatophyta</taxon>
        <taxon>Magnoliopsida</taxon>
        <taxon>eudicotyledons</taxon>
        <taxon>Gunneridae</taxon>
        <taxon>Pentapetalae</taxon>
        <taxon>asterids</taxon>
        <taxon>campanulids</taxon>
        <taxon>Asterales</taxon>
        <taxon>Asteraceae</taxon>
        <taxon>Asteroideae</taxon>
        <taxon>Anthemideae</taxon>
        <taxon>Anthemidinae</taxon>
        <taxon>Tanacetum</taxon>
    </lineage>
</organism>
<gene>
    <name evidence="2" type="ORF">Tci_021677</name>
</gene>
<feature type="region of interest" description="Disordered" evidence="1">
    <location>
        <begin position="12"/>
        <end position="47"/>
    </location>
</feature>
<protein>
    <recommendedName>
        <fullName evidence="3">Reverse transcriptase domain-containing protein</fullName>
    </recommendedName>
</protein>
<feature type="compositionally biased region" description="Basic and acidic residues" evidence="1">
    <location>
        <begin position="31"/>
        <end position="47"/>
    </location>
</feature>
<accession>A0A6L2KL76</accession>
<evidence type="ECO:0000256" key="1">
    <source>
        <dbReference type="SAM" id="MobiDB-lite"/>
    </source>
</evidence>
<evidence type="ECO:0000313" key="2">
    <source>
        <dbReference type="EMBL" id="GEU49699.1"/>
    </source>
</evidence>